<accession>A0ABT9WSL7</accession>
<dbReference type="EMBL" id="JAUSTT010000011">
    <property type="protein sequence ID" value="MDQ0176293.1"/>
    <property type="molecule type" value="Genomic_DNA"/>
</dbReference>
<comment type="caution">
    <text evidence="2">The sequence shown here is derived from an EMBL/GenBank/DDBJ whole genome shotgun (WGS) entry which is preliminary data.</text>
</comment>
<dbReference type="InterPro" id="IPR043857">
    <property type="entry name" value="DUF5819"/>
</dbReference>
<name>A0ABT9WSL7_9BACI</name>
<keyword evidence="3" id="KW-1185">Reference proteome</keyword>
<reference evidence="2 3" key="1">
    <citation type="submission" date="2023-07" db="EMBL/GenBank/DDBJ databases">
        <title>Genomic Encyclopedia of Type Strains, Phase IV (KMG-IV): sequencing the most valuable type-strain genomes for metagenomic binning, comparative biology and taxonomic classification.</title>
        <authorList>
            <person name="Goeker M."/>
        </authorList>
    </citation>
    <scope>NUCLEOTIDE SEQUENCE [LARGE SCALE GENOMIC DNA]</scope>
    <source>
        <strain evidence="2 3">DSM 23837</strain>
    </source>
</reference>
<evidence type="ECO:0000313" key="3">
    <source>
        <dbReference type="Proteomes" id="UP001223586"/>
    </source>
</evidence>
<feature type="transmembrane region" description="Helical" evidence="1">
    <location>
        <begin position="7"/>
        <end position="26"/>
    </location>
</feature>
<keyword evidence="1" id="KW-0472">Membrane</keyword>
<sequence length="214" mass="25283">MSKYAKVLLIFFISTFMIFHFSMIFLQTGPKNPLSIYLRDLSKGYTEPLFVQTWNLFAPDPVQMTTNVLIQYRTESGEISDWYNITSPINQANRDNIISAYNKAARITSGVYYGIFNMDEVVRSYKDKTTEEEFDKNVDTELIEQGKSKQIDILYRFAFSAVPIITDKDVKDVRVRIMNVNSVPFSERYNEDYENTREYIDFDWKKYKWVEGYL</sequence>
<keyword evidence="1" id="KW-1133">Transmembrane helix</keyword>
<proteinExistence type="predicted"/>
<evidence type="ECO:0000256" key="1">
    <source>
        <dbReference type="SAM" id="Phobius"/>
    </source>
</evidence>
<dbReference type="RefSeq" id="WP_307229326.1">
    <property type="nucleotide sequence ID" value="NZ_JAUSTT010000011.1"/>
</dbReference>
<dbReference type="Pfam" id="PF19136">
    <property type="entry name" value="DUF5819"/>
    <property type="match status" value="1"/>
</dbReference>
<gene>
    <name evidence="2" type="ORF">J2S08_002130</name>
</gene>
<evidence type="ECO:0000313" key="2">
    <source>
        <dbReference type="EMBL" id="MDQ0176293.1"/>
    </source>
</evidence>
<dbReference type="Proteomes" id="UP001223586">
    <property type="component" value="Unassembled WGS sequence"/>
</dbReference>
<keyword evidence="1" id="KW-0812">Transmembrane</keyword>
<organism evidence="2 3">
    <name type="scientific">Bacillus chungangensis</name>
    <dbReference type="NCBI Taxonomy" id="587633"/>
    <lineage>
        <taxon>Bacteria</taxon>
        <taxon>Bacillati</taxon>
        <taxon>Bacillota</taxon>
        <taxon>Bacilli</taxon>
        <taxon>Bacillales</taxon>
        <taxon>Bacillaceae</taxon>
        <taxon>Bacillus</taxon>
    </lineage>
</organism>
<protein>
    <submittedName>
        <fullName evidence="2">Uncharacterized protein</fullName>
    </submittedName>
</protein>